<dbReference type="GO" id="GO:0003676">
    <property type="term" value="F:nucleic acid binding"/>
    <property type="evidence" value="ECO:0007669"/>
    <property type="project" value="InterPro"/>
</dbReference>
<proteinExistence type="predicted"/>
<keyword evidence="7" id="KW-1133">Transmembrane helix</keyword>
<keyword evidence="7" id="KW-0472">Membrane</keyword>
<feature type="region of interest" description="Disordered" evidence="6">
    <location>
        <begin position="1429"/>
        <end position="1500"/>
    </location>
</feature>
<dbReference type="Pfam" id="PF00642">
    <property type="entry name" value="zf-CCCH"/>
    <property type="match status" value="1"/>
</dbReference>
<keyword evidence="3 4" id="KW-0862">Zinc</keyword>
<feature type="domain" description="C3H1-type" evidence="8">
    <location>
        <begin position="297"/>
        <end position="325"/>
    </location>
</feature>
<evidence type="ECO:0000259" key="8">
    <source>
        <dbReference type="PROSITE" id="PS50103"/>
    </source>
</evidence>
<feature type="compositionally biased region" description="Acidic residues" evidence="6">
    <location>
        <begin position="1433"/>
        <end position="1496"/>
    </location>
</feature>
<keyword evidence="1 4" id="KW-0479">Metal-binding</keyword>
<dbReference type="PANTHER" id="PTHR11439">
    <property type="entry name" value="GAG-POL-RELATED RETROTRANSPOSON"/>
    <property type="match status" value="1"/>
</dbReference>
<protein>
    <submittedName>
        <fullName evidence="9">RE1 protein</fullName>
    </submittedName>
</protein>
<sequence length="2329" mass="260411">MARGIEELLKKTQSPTKTGQPEAVKPGAQELPKLPEYDPETAAIDMVHWMTHIGPILEDISDTSGLWWGETLRQSSVWYQEYASASPLQRLQLKPVAEGQLQKPEWSRVERRAVAMLLSAIPDSLRRDIITHGDMTAMGVVCRILTVYQPGNKQEKSLILKNLESPGESTTSSQAAQGLRRWLLWLKRARTLGIVEPDASILMKGLDNLTQRVIRSDSELAFRVSLVRASLQVDNNPQPSTVLQYHQHLLAELETHARTTAREPSSSTTTLPVVKGLVAAPSAHGGSDQTPKTPSSSTTTDVCRFFLKDKGCSRGNKCRYKHSMAGLTKEEKKSKCLACGATTHRAKDCMVPGAKRKEREAGGDAGHDLTPTSPTATSAMGSDGSVKPAGGQRPMKAITFEAQEATEMKSLMAKALDEIRRLQVLRLDGVKDDMEVRKALLDSGATHALRGASEWERSTTRNVDVTLAGEGKATMQQSEAGTLLVDSETPGLQTIVPLGKVISTLGYALSWTPEGCWLVCPDGKKEKLHLRNGCPEIEEEKGLKLIEELENQLRDTTEASARHLHDVSVSWWTALQRYVETQEVKHVKEVVNKAVFLKSLDEEEMVRLHDFGNMDPWERLKTLPVNRRRRKRLCRSSTWVVRWNRLERGRDPIWALDGMHDAVVWDLDRLRGQIPGEELWKVLLGAALEGKISAMVLQDVTLNEVQHRDDEPFRAKVHYLNLLATLARFRRKISGGRIETALVLERPASMKIGATWAADGAYRKFAEEVGIEGGSMATSDIANYVIRWCGLQGPTRARLAKLASEAAWRTHVLNHHQPFERNCAVCVRNAATGRQHRSTLHPMAYTLSIDVAGPLKYPGVTPDSKGLRYFLIGAYRFPRLEGVSPEAGFPLPSAEDEEFSEGEEQPGDADPFGAGVEPGKDEMPEEGMPSEEEEKKAWKKMMEGFTTPVALETAYFAVPMRNKKAASVLPALQRIYVDVKALGFPMHRVHGDRAGELRSKMVRNWILKKGMLPTTTEGDNPASNGVAEAGVKYLKKRIRILLDSGAVHKAAWPLALHAAASMQRCDRMGLPSPMLAPFGSPCYIKTKRYKTGAVEDLGPKWTRGKYLGPSIDVRGGHCILKDGGGYVQTVHVRTPVEPPPLKDVVSPLIVEPALRLRSKTRPADARPYARDAPTGAAPRDGRRRRLRAKSSPSTSPVGPSTPSVRVMRAQGRSRETLAEVKALAQHLLNMEDFSKEGCLELLEKLVVAAKVRTRRGEGCFQAFGAYCQGGNRGITVQTRNKEAVVMYLNEYLKRATSHLPEGSVTWATLGVFTGNAIPPHTDVHNKRGSWNYVVEISDRSQRGLWVSGDDDSNPARGEAVRGDMPQVLPDGSQGVGRFYDIGHRATGFNPKKFHGFLPNSANDWLLVGYTPSGFEKLTEGELNKLVELGFPIETEDPIEEEEENDDEDPDDEDDDSDNEEERIPDDPDPDQYNEVSDEEYTDRDDEEPEDNTEPMDAEFVGKWEIHVDEPTGVRKVQMLEGPSAEDLSMAQRKCRNLTLEAVDEKLAMEDLEKLQGYLHEKGVENPRVMKAEPEFTKGMEELLESMRTPVDVVYNVDPAEAKAHLDFWKDPILEEFGVVKKGFDRTTMGELLKRFKMDDMLVVPAKIVYTIKPPKKGSQALYRRKARIVACGNMIDEQLLDCFASGAAGETLRCVLVESGRRKWYIGAIDVTGAFLLTPMPTEEGEKVVVVTPPHVLVLLGVVNKQERWKLTRALYGLRQSPRLWAQYRDSVMKDFVVNMDGRKVVLKQGDIEPNLWSVHYAGENRVIGAILIYVDDILICGDRRLVETLGERFKAEWEVSELELCDEGRVVRFLGCEIQRTETGCYFINQEAYIAELLRAYEVPKTQMGLVPCPREWMAMDEEEENPAESSKNPGAIREAQKITGELLWISQRSRPDLAFHLSIMASHVLKNPEKVIQIGSRILGFLQRTKARGLLLVPGGVTLQAFSDSSFAPTGRRSHTGTLVCLYNCPVAWRSGRQSFVTLSTAECELVASIDSIVLARAVMAVIRQLDIQVNVLELQIDNMAAVGLSSDGAGSWRTRHLKVRASYLREQAKSGFLKVCHCRGQFQKADLLTKPLPKDRHEELCRLWGLQGLLATELKAKILRILLMCGWVCGSKAENPQASLQLDGSIEFYILMMMACITMLVAWEVLRWAYGKTMRWFDRRWDPRRSRRLERLRNMVEDELVEQLNDRLRTPATRPIMVDAQVQCSMGMTRLMSAEPARIEIREVEREVPTWHPGPFYVTNGGDHVHITRDCWGLRNASQIQIRTFCACCRNGGRQLYATRTI</sequence>
<dbReference type="InterPro" id="IPR000571">
    <property type="entry name" value="Znf_CCCH"/>
</dbReference>
<dbReference type="SUPFAM" id="SSF56672">
    <property type="entry name" value="DNA/RNA polymerases"/>
    <property type="match status" value="1"/>
</dbReference>
<evidence type="ECO:0000313" key="10">
    <source>
        <dbReference type="Proteomes" id="UP000604046"/>
    </source>
</evidence>
<feature type="region of interest" description="Disordered" evidence="6">
    <location>
        <begin position="886"/>
        <end position="935"/>
    </location>
</feature>
<feature type="region of interest" description="Disordered" evidence="6">
    <location>
        <begin position="1344"/>
        <end position="1371"/>
    </location>
</feature>
<dbReference type="PANTHER" id="PTHR11439:SF463">
    <property type="entry name" value="REVERSE TRANSCRIPTASE TY1_COPIA-TYPE DOMAIN-CONTAINING PROTEIN"/>
    <property type="match status" value="1"/>
</dbReference>
<feature type="region of interest" description="Disordered" evidence="6">
    <location>
        <begin position="1159"/>
        <end position="1211"/>
    </location>
</feature>
<keyword evidence="7" id="KW-0812">Transmembrane</keyword>
<dbReference type="InterPro" id="IPR013103">
    <property type="entry name" value="RVT_2"/>
</dbReference>
<dbReference type="InterPro" id="IPR036397">
    <property type="entry name" value="RNaseH_sf"/>
</dbReference>
<feature type="region of interest" description="Disordered" evidence="6">
    <location>
        <begin position="352"/>
        <end position="392"/>
    </location>
</feature>
<gene>
    <name evidence="9" type="primary">RE1</name>
    <name evidence="9" type="ORF">SNAT2548_LOCUS20455</name>
</gene>
<feature type="compositionally biased region" description="Basic and acidic residues" evidence="6">
    <location>
        <begin position="355"/>
        <end position="367"/>
    </location>
</feature>
<keyword evidence="10" id="KW-1185">Reference proteome</keyword>
<feature type="compositionally biased region" description="Low complexity" evidence="6">
    <location>
        <begin position="1190"/>
        <end position="1204"/>
    </location>
</feature>
<evidence type="ECO:0000256" key="3">
    <source>
        <dbReference type="ARBA" id="ARBA00022833"/>
    </source>
</evidence>
<organism evidence="9 10">
    <name type="scientific">Symbiodinium natans</name>
    <dbReference type="NCBI Taxonomy" id="878477"/>
    <lineage>
        <taxon>Eukaryota</taxon>
        <taxon>Sar</taxon>
        <taxon>Alveolata</taxon>
        <taxon>Dinophyceae</taxon>
        <taxon>Suessiales</taxon>
        <taxon>Symbiodiniaceae</taxon>
        <taxon>Symbiodinium</taxon>
    </lineage>
</organism>
<feature type="compositionally biased region" description="Low complexity" evidence="6">
    <location>
        <begin position="290"/>
        <end position="299"/>
    </location>
</feature>
<feature type="region of interest" description="Disordered" evidence="6">
    <location>
        <begin position="280"/>
        <end position="299"/>
    </location>
</feature>
<evidence type="ECO:0000313" key="9">
    <source>
        <dbReference type="EMBL" id="CAE7374393.1"/>
    </source>
</evidence>
<feature type="compositionally biased region" description="Acidic residues" evidence="6">
    <location>
        <begin position="923"/>
        <end position="932"/>
    </location>
</feature>
<reference evidence="9" key="1">
    <citation type="submission" date="2021-02" db="EMBL/GenBank/DDBJ databases">
        <authorList>
            <person name="Dougan E. K."/>
            <person name="Rhodes N."/>
            <person name="Thang M."/>
            <person name="Chan C."/>
        </authorList>
    </citation>
    <scope>NUCLEOTIDE SEQUENCE</scope>
</reference>
<feature type="compositionally biased region" description="Acidic residues" evidence="6">
    <location>
        <begin position="894"/>
        <end position="907"/>
    </location>
</feature>
<feature type="zinc finger region" description="C3H1-type" evidence="4">
    <location>
        <begin position="297"/>
        <end position="325"/>
    </location>
</feature>
<dbReference type="Proteomes" id="UP000604046">
    <property type="component" value="Unassembled WGS sequence"/>
</dbReference>
<dbReference type="PROSITE" id="PS50103">
    <property type="entry name" value="ZF_C3H1"/>
    <property type="match status" value="1"/>
</dbReference>
<dbReference type="SUPFAM" id="SSF90229">
    <property type="entry name" value="CCCH zinc finger"/>
    <property type="match status" value="1"/>
</dbReference>
<evidence type="ECO:0000256" key="5">
    <source>
        <dbReference type="SAM" id="Coils"/>
    </source>
</evidence>
<evidence type="ECO:0000256" key="7">
    <source>
        <dbReference type="SAM" id="Phobius"/>
    </source>
</evidence>
<dbReference type="Pfam" id="PF07727">
    <property type="entry name" value="RVT_2"/>
    <property type="match status" value="1"/>
</dbReference>
<dbReference type="OrthoDB" id="1645289at2759"/>
<dbReference type="CDD" id="cd09272">
    <property type="entry name" value="RNase_HI_RT_Ty1"/>
    <property type="match status" value="1"/>
</dbReference>
<dbReference type="InterPro" id="IPR012337">
    <property type="entry name" value="RNaseH-like_sf"/>
</dbReference>
<keyword evidence="5" id="KW-0175">Coiled coil</keyword>
<dbReference type="Gene3D" id="3.30.420.10">
    <property type="entry name" value="Ribonuclease H-like superfamily/Ribonuclease H"/>
    <property type="match status" value="1"/>
</dbReference>
<feature type="coiled-coil region" evidence="5">
    <location>
        <begin position="539"/>
        <end position="566"/>
    </location>
</feature>
<evidence type="ECO:0000256" key="6">
    <source>
        <dbReference type="SAM" id="MobiDB-lite"/>
    </source>
</evidence>
<dbReference type="InterPro" id="IPR036855">
    <property type="entry name" value="Znf_CCCH_sf"/>
</dbReference>
<dbReference type="EMBL" id="CAJNDS010002210">
    <property type="protein sequence ID" value="CAE7374393.1"/>
    <property type="molecule type" value="Genomic_DNA"/>
</dbReference>
<evidence type="ECO:0000256" key="1">
    <source>
        <dbReference type="ARBA" id="ARBA00022723"/>
    </source>
</evidence>
<feature type="region of interest" description="Disordered" evidence="6">
    <location>
        <begin position="9"/>
        <end position="34"/>
    </location>
</feature>
<keyword evidence="2 4" id="KW-0863">Zinc-finger</keyword>
<dbReference type="GO" id="GO:0008270">
    <property type="term" value="F:zinc ion binding"/>
    <property type="evidence" value="ECO:0007669"/>
    <property type="project" value="UniProtKB-KW"/>
</dbReference>
<dbReference type="SMART" id="SM00356">
    <property type="entry name" value="ZnF_C3H1"/>
    <property type="match status" value="1"/>
</dbReference>
<evidence type="ECO:0000256" key="2">
    <source>
        <dbReference type="ARBA" id="ARBA00022771"/>
    </source>
</evidence>
<comment type="caution">
    <text evidence="9">The sequence shown here is derived from an EMBL/GenBank/DDBJ whole genome shotgun (WGS) entry which is preliminary data.</text>
</comment>
<feature type="transmembrane region" description="Helical" evidence="7">
    <location>
        <begin position="2175"/>
        <end position="2197"/>
    </location>
</feature>
<accession>A0A812Q4L6</accession>
<feature type="compositionally biased region" description="Polar residues" evidence="6">
    <location>
        <begin position="370"/>
        <end position="380"/>
    </location>
</feature>
<dbReference type="SUPFAM" id="SSF53098">
    <property type="entry name" value="Ribonuclease H-like"/>
    <property type="match status" value="1"/>
</dbReference>
<name>A0A812Q4L6_9DINO</name>
<dbReference type="InterPro" id="IPR043502">
    <property type="entry name" value="DNA/RNA_pol_sf"/>
</dbReference>
<evidence type="ECO:0000256" key="4">
    <source>
        <dbReference type="PROSITE-ProRule" id="PRU00723"/>
    </source>
</evidence>